<evidence type="ECO:0000313" key="1">
    <source>
        <dbReference type="EMBL" id="KAH3659671.1"/>
    </source>
</evidence>
<dbReference type="RefSeq" id="XP_018208678.1">
    <property type="nucleotide sequence ID" value="XM_018357828.1"/>
</dbReference>
<dbReference type="EMBL" id="JAEUBD010001504">
    <property type="protein sequence ID" value="KAH3659671.1"/>
    <property type="molecule type" value="Genomic_DNA"/>
</dbReference>
<dbReference type="Proteomes" id="UP000788993">
    <property type="component" value="Unassembled WGS sequence"/>
</dbReference>
<name>A0A1B7SB41_9ASCO</name>
<accession>A0A1B7SB41</accession>
<dbReference type="OrthoDB" id="3980750at2759"/>
<reference evidence="1" key="2">
    <citation type="submission" date="2021-01" db="EMBL/GenBank/DDBJ databases">
        <authorList>
            <person name="Schikora-Tamarit M.A."/>
        </authorList>
    </citation>
    <scope>NUCLEOTIDE SEQUENCE</scope>
    <source>
        <strain evidence="1">NCAIM Y.01608</strain>
    </source>
</reference>
<proteinExistence type="predicted"/>
<keyword evidence="2" id="KW-1185">Reference proteome</keyword>
<protein>
    <submittedName>
        <fullName evidence="1">Uncharacterized protein</fullName>
    </submittedName>
</protein>
<reference evidence="1" key="1">
    <citation type="journal article" date="2021" name="Open Biol.">
        <title>Shared evolutionary footprints suggest mitochondrial oxidative damage underlies multiple complex I losses in fungi.</title>
        <authorList>
            <person name="Schikora-Tamarit M.A."/>
            <person name="Marcet-Houben M."/>
            <person name="Nosek J."/>
            <person name="Gabaldon T."/>
        </authorList>
    </citation>
    <scope>NUCLEOTIDE SEQUENCE</scope>
    <source>
        <strain evidence="1">NCAIM Y.01608</strain>
    </source>
</reference>
<evidence type="ECO:0000313" key="2">
    <source>
        <dbReference type="Proteomes" id="UP000788993"/>
    </source>
</evidence>
<sequence>MPLLRSARRLRSYFGELPEDYAEESHDEEIPQVDIDEMVDLANELMRNGNGTAAGIRVRPRNIQLARDIILEHERRAANGTPRRLDDRPLWMKVLDSVTITLFPIIFIRIVKNLLSVSSFSIDVVQDTFDYIEYVQGTEPARENSSLLMKFGQILMAEFPGLSNNVLIVLTLVVFYVYTILFSMFMVTSFAFLILCLTWSLGKRWQSIEKLVMGIIADGEGCI</sequence>
<organism evidence="1 2">
    <name type="scientific">Ogataea polymorpha</name>
    <dbReference type="NCBI Taxonomy" id="460523"/>
    <lineage>
        <taxon>Eukaryota</taxon>
        <taxon>Fungi</taxon>
        <taxon>Dikarya</taxon>
        <taxon>Ascomycota</taxon>
        <taxon>Saccharomycotina</taxon>
        <taxon>Pichiomycetes</taxon>
        <taxon>Pichiales</taxon>
        <taxon>Pichiaceae</taxon>
        <taxon>Ogataea</taxon>
    </lineage>
</organism>
<dbReference type="AlphaFoldDB" id="A0A1B7SB41"/>
<comment type="caution">
    <text evidence="1">The sequence shown here is derived from an EMBL/GenBank/DDBJ whole genome shotgun (WGS) entry which is preliminary data.</text>
</comment>
<gene>
    <name evidence="1" type="ORF">OGATHE_005716</name>
</gene>